<reference evidence="3 4" key="1">
    <citation type="submission" date="2021-03" db="EMBL/GenBank/DDBJ databases">
        <title>Genomic Encyclopedia of Type Strains, Phase III (KMG-III): the genomes of soil and plant-associated and newly described type strains.</title>
        <authorList>
            <person name="Whitman W."/>
        </authorList>
    </citation>
    <scope>NUCLEOTIDE SEQUENCE [LARGE SCALE GENOMIC DNA]</scope>
    <source>
        <strain evidence="3 4">IMMIB AFH-6</strain>
    </source>
</reference>
<evidence type="ECO:0000313" key="3">
    <source>
        <dbReference type="EMBL" id="MBP2290588.1"/>
    </source>
</evidence>
<organism evidence="3 4">
    <name type="scientific">Azospirillum rugosum</name>
    <dbReference type="NCBI Taxonomy" id="416170"/>
    <lineage>
        <taxon>Bacteria</taxon>
        <taxon>Pseudomonadati</taxon>
        <taxon>Pseudomonadota</taxon>
        <taxon>Alphaproteobacteria</taxon>
        <taxon>Rhodospirillales</taxon>
        <taxon>Azospirillaceae</taxon>
        <taxon>Azospirillum</taxon>
    </lineage>
</organism>
<keyword evidence="4" id="KW-1185">Reference proteome</keyword>
<dbReference type="Proteomes" id="UP000781958">
    <property type="component" value="Unassembled WGS sequence"/>
</dbReference>
<feature type="compositionally biased region" description="Low complexity" evidence="1">
    <location>
        <begin position="74"/>
        <end position="88"/>
    </location>
</feature>
<evidence type="ECO:0000256" key="2">
    <source>
        <dbReference type="SAM" id="SignalP"/>
    </source>
</evidence>
<comment type="caution">
    <text evidence="3">The sequence shown here is derived from an EMBL/GenBank/DDBJ whole genome shotgun (WGS) entry which is preliminary data.</text>
</comment>
<keyword evidence="2" id="KW-0732">Signal</keyword>
<name>A0ABS4SEU6_9PROT</name>
<gene>
    <name evidence="3" type="ORF">J2851_000325</name>
</gene>
<feature type="chain" id="PRO_5046228702" evidence="2">
    <location>
        <begin position="20"/>
        <end position="88"/>
    </location>
</feature>
<evidence type="ECO:0000256" key="1">
    <source>
        <dbReference type="SAM" id="MobiDB-lite"/>
    </source>
</evidence>
<feature type="compositionally biased region" description="Low complexity" evidence="1">
    <location>
        <begin position="32"/>
        <end position="42"/>
    </location>
</feature>
<accession>A0ABS4SEU6</accession>
<dbReference type="EMBL" id="JAGINP010000001">
    <property type="protein sequence ID" value="MBP2290588.1"/>
    <property type="molecule type" value="Genomic_DNA"/>
</dbReference>
<sequence>MRSKLWLAVVPALALGLAACDEQSAKNDSGNTNTTSTAERPATTPPPPAGTPGQNASGVTGNAPPTTPAPTTTPAPSAAPGGSNTNSQ</sequence>
<proteinExistence type="predicted"/>
<evidence type="ECO:0000313" key="4">
    <source>
        <dbReference type="Proteomes" id="UP000781958"/>
    </source>
</evidence>
<protein>
    <submittedName>
        <fullName evidence="3">Type VI secretion system secreted protein VgrG</fullName>
    </submittedName>
</protein>
<dbReference type="RefSeq" id="WP_209762861.1">
    <property type="nucleotide sequence ID" value="NZ_JAGINP010000001.1"/>
</dbReference>
<feature type="signal peptide" evidence="2">
    <location>
        <begin position="1"/>
        <end position="19"/>
    </location>
</feature>
<feature type="region of interest" description="Disordered" evidence="1">
    <location>
        <begin position="21"/>
        <end position="88"/>
    </location>
</feature>
<dbReference type="PROSITE" id="PS51257">
    <property type="entry name" value="PROKAR_LIPOPROTEIN"/>
    <property type="match status" value="1"/>
</dbReference>